<dbReference type="GO" id="GO:0052816">
    <property type="term" value="F:long-chain fatty acyl-CoA hydrolase activity"/>
    <property type="evidence" value="ECO:0007669"/>
    <property type="project" value="TreeGrafter"/>
</dbReference>
<dbReference type="CDD" id="cd03442">
    <property type="entry name" value="BFIT_BACH"/>
    <property type="match status" value="1"/>
</dbReference>
<dbReference type="HOGENOM" id="CLU_050164_3_1_9"/>
<feature type="domain" description="HotDog ACOT-type" evidence="4">
    <location>
        <begin position="33"/>
        <end position="145"/>
    </location>
</feature>
<dbReference type="InterPro" id="IPR033120">
    <property type="entry name" value="HOTDOG_ACOT"/>
</dbReference>
<dbReference type="AlphaFoldDB" id="B5CR79"/>
<comment type="similarity">
    <text evidence="1">Belongs to the acyl coenzyme A hydrolase family.</text>
</comment>
<evidence type="ECO:0000256" key="2">
    <source>
        <dbReference type="ARBA" id="ARBA00022801"/>
    </source>
</evidence>
<dbReference type="GO" id="GO:0006637">
    <property type="term" value="P:acyl-CoA metabolic process"/>
    <property type="evidence" value="ECO:0007669"/>
    <property type="project" value="TreeGrafter"/>
</dbReference>
<dbReference type="PROSITE" id="PS51770">
    <property type="entry name" value="HOTDOG_ACOT"/>
    <property type="match status" value="1"/>
</dbReference>
<reference evidence="5 6" key="1">
    <citation type="submission" date="2008-08" db="EMBL/GenBank/DDBJ databases">
        <title>Draft genome sequence of Ruminococcus lactaris ATCC 29176.</title>
        <authorList>
            <person name="Sudarsanam P."/>
            <person name="Ley R."/>
            <person name="Guruge J."/>
            <person name="Turnbaugh P.J."/>
            <person name="Mahowald M."/>
            <person name="Liep D."/>
            <person name="Gordon J."/>
        </authorList>
    </citation>
    <scope>NUCLEOTIDE SEQUENCE [LARGE SCALE GENOMIC DNA]</scope>
    <source>
        <strain evidence="5 6">ATCC 29176</strain>
    </source>
</reference>
<keyword evidence="2 3" id="KW-0378">Hydrolase</keyword>
<dbReference type="GO" id="GO:0005737">
    <property type="term" value="C:cytoplasm"/>
    <property type="evidence" value="ECO:0007669"/>
    <property type="project" value="TreeGrafter"/>
</dbReference>
<proteinExistence type="inferred from homology"/>
<dbReference type="Pfam" id="PF03061">
    <property type="entry name" value="4HBT"/>
    <property type="match status" value="1"/>
</dbReference>
<accession>B5CR79</accession>
<dbReference type="EMBL" id="ABOU02000046">
    <property type="protein sequence ID" value="EDY32241.1"/>
    <property type="molecule type" value="Genomic_DNA"/>
</dbReference>
<evidence type="ECO:0000313" key="6">
    <source>
        <dbReference type="Proteomes" id="UP000003254"/>
    </source>
</evidence>
<dbReference type="PANTHER" id="PTHR11049">
    <property type="entry name" value="ACYL COENZYME A THIOESTER HYDROLASE"/>
    <property type="match status" value="1"/>
</dbReference>
<dbReference type="Proteomes" id="UP000003254">
    <property type="component" value="Unassembled WGS sequence"/>
</dbReference>
<dbReference type="eggNOG" id="COG1607">
    <property type="taxonomic scope" value="Bacteria"/>
</dbReference>
<evidence type="ECO:0000313" key="5">
    <source>
        <dbReference type="EMBL" id="EDY32241.1"/>
    </source>
</evidence>
<gene>
    <name evidence="5" type="ORF">RUMLAC_01979</name>
</gene>
<comment type="caution">
    <text evidence="5">The sequence shown here is derived from an EMBL/GenBank/DDBJ whole genome shotgun (WGS) entry which is preliminary data.</text>
</comment>
<dbReference type="SUPFAM" id="SSF54637">
    <property type="entry name" value="Thioesterase/thiol ester dehydrase-isomerase"/>
    <property type="match status" value="1"/>
</dbReference>
<reference evidence="5 6" key="2">
    <citation type="submission" date="2008-08" db="EMBL/GenBank/DDBJ databases">
        <authorList>
            <person name="Fulton L."/>
            <person name="Clifton S."/>
            <person name="Fulton B."/>
            <person name="Xu J."/>
            <person name="Minx P."/>
            <person name="Pepin K.H."/>
            <person name="Johnson M."/>
            <person name="Bhonagiri V."/>
            <person name="Nash W.E."/>
            <person name="Mardis E.R."/>
            <person name="Wilson R.K."/>
        </authorList>
    </citation>
    <scope>NUCLEOTIDE SEQUENCE [LARGE SCALE GENOMIC DNA]</scope>
    <source>
        <strain evidence="5 6">ATCC 29176</strain>
    </source>
</reference>
<keyword evidence="6" id="KW-1185">Reference proteome</keyword>
<sequence>MNEMKKEIKKEQEIENKIKKEHEMEREIERTVSDSRVETVHMVRPNHMNAAGRLFGGQLMQWLDEVAGLVAKRHIRGNVITASVDNLRFIHGAYQGEMVVIIGKATYVGNSSMEVRVDTYVEHLSDGMRYPINRAYFTMVGLDEKDKPCRIPRLTIKSEEEKAEWEAAEKRREMRMHRRKEGF</sequence>
<dbReference type="InterPro" id="IPR029069">
    <property type="entry name" value="HotDog_dom_sf"/>
</dbReference>
<dbReference type="InterPro" id="IPR040170">
    <property type="entry name" value="Cytosol_ACT"/>
</dbReference>
<organism evidence="5 6">
    <name type="scientific">[Ruminococcus] lactaris ATCC 29176</name>
    <dbReference type="NCBI Taxonomy" id="471875"/>
    <lineage>
        <taxon>Bacteria</taxon>
        <taxon>Bacillati</taxon>
        <taxon>Bacillota</taxon>
        <taxon>Clostridia</taxon>
        <taxon>Lachnospirales</taxon>
        <taxon>Lachnospiraceae</taxon>
        <taxon>Mediterraneibacter</taxon>
    </lineage>
</organism>
<evidence type="ECO:0000256" key="3">
    <source>
        <dbReference type="PROSITE-ProRule" id="PRU01106"/>
    </source>
</evidence>
<evidence type="ECO:0000256" key="1">
    <source>
        <dbReference type="ARBA" id="ARBA00010458"/>
    </source>
</evidence>
<evidence type="ECO:0000259" key="4">
    <source>
        <dbReference type="PROSITE" id="PS51770"/>
    </source>
</evidence>
<dbReference type="InterPro" id="IPR006683">
    <property type="entry name" value="Thioestr_dom"/>
</dbReference>
<protein>
    <submittedName>
        <fullName evidence="5">Thioesterase family protein</fullName>
    </submittedName>
</protein>
<dbReference type="Gene3D" id="3.10.129.10">
    <property type="entry name" value="Hotdog Thioesterase"/>
    <property type="match status" value="1"/>
</dbReference>
<name>B5CR79_9FIRM</name>